<feature type="binding site" evidence="8">
    <location>
        <position position="220"/>
    </location>
    <ligand>
        <name>Mg(2+)</name>
        <dbReference type="ChEBI" id="CHEBI:18420"/>
        <label>2</label>
    </ligand>
</feature>
<dbReference type="RefSeq" id="WP_071662037.1">
    <property type="nucleotide sequence ID" value="NZ_LUKY01000030.1"/>
</dbReference>
<dbReference type="PROSITE" id="PS00630">
    <property type="entry name" value="IMP_2"/>
    <property type="match status" value="1"/>
</dbReference>
<dbReference type="PANTHER" id="PTHR20854:SF4">
    <property type="entry name" value="INOSITOL-1-MONOPHOSPHATASE-RELATED"/>
    <property type="match status" value="1"/>
</dbReference>
<keyword evidence="6" id="KW-0804">Transcription</keyword>
<feature type="binding site" evidence="8">
    <location>
        <position position="85"/>
    </location>
    <ligand>
        <name>Mg(2+)</name>
        <dbReference type="ChEBI" id="CHEBI:18420"/>
        <label>1</label>
        <note>catalytic</note>
    </ligand>
</feature>
<evidence type="ECO:0000256" key="8">
    <source>
        <dbReference type="PIRSR" id="PIRSR600760-2"/>
    </source>
</evidence>
<evidence type="ECO:0000256" key="5">
    <source>
        <dbReference type="ARBA" id="ARBA00022801"/>
    </source>
</evidence>
<reference evidence="10 11" key="1">
    <citation type="submission" date="2016-03" db="EMBL/GenBank/DDBJ databases">
        <title>Comparative genomics of Rickettsiella.</title>
        <authorList>
            <person name="Chandler C."/>
            <person name="Wang Y."/>
        </authorList>
    </citation>
    <scope>NUCLEOTIDE SEQUENCE [LARGE SCALE GENOMIC DNA]</scope>
    <source>
        <strain evidence="10 11">RCFS May 2013</strain>
    </source>
</reference>
<evidence type="ECO:0000256" key="4">
    <source>
        <dbReference type="ARBA" id="ARBA00022723"/>
    </source>
</evidence>
<feature type="binding site" evidence="8">
    <location>
        <position position="86"/>
    </location>
    <ligand>
        <name>Mg(2+)</name>
        <dbReference type="ChEBI" id="CHEBI:18420"/>
        <label>1</label>
        <note>catalytic</note>
    </ligand>
</feature>
<dbReference type="AlphaFoldDB" id="A0A1J8PDZ8"/>
<dbReference type="Proteomes" id="UP000183924">
    <property type="component" value="Unassembled WGS sequence"/>
</dbReference>
<dbReference type="PROSITE" id="PS00629">
    <property type="entry name" value="IMP_1"/>
    <property type="match status" value="1"/>
</dbReference>
<evidence type="ECO:0000313" key="10">
    <source>
        <dbReference type="EMBL" id="OIZ95567.1"/>
    </source>
</evidence>
<keyword evidence="11" id="KW-1185">Reference proteome</keyword>
<name>A0A1J8PDZ8_9COXI</name>
<sequence>MHPFLNIADRAARLAGKTILDGLHRLDRLRMQQKQDNRGVVTEIDLKAEKIIISTIQEAYPNHGIFAEESEPINGDKYTWIIDPLDGTCNYVHDFPHFAISIAIKNNEKDRIEHALIYDPLRQETFIATRGEGAYLNNTQRFTRRLRVSTRSSIPESLIGISIPSRGFNTLTASINKEALRAMMSQASGIRRTGSAALDLAYVAAGRLDAALELELAPWDMAAGILLVQEAGGIACDIKGGENYFTTGHIMVANPKLCPLLLQAISRKL</sequence>
<keyword evidence="7 8" id="KW-0460">Magnesium</keyword>
<dbReference type="EMBL" id="LUKY01000030">
    <property type="protein sequence ID" value="OIZ95567.1"/>
    <property type="molecule type" value="Genomic_DNA"/>
</dbReference>
<protein>
    <recommendedName>
        <fullName evidence="9">Inositol-1-monophosphatase</fullName>
        <ecNumber evidence="9">3.1.3.25</ecNumber>
    </recommendedName>
</protein>
<accession>A0A1J8PDZ8</accession>
<dbReference type="Gene3D" id="3.30.540.10">
    <property type="entry name" value="Fructose-1,6-Bisphosphatase, subunit A, domain 1"/>
    <property type="match status" value="1"/>
</dbReference>
<evidence type="ECO:0000256" key="2">
    <source>
        <dbReference type="ARBA" id="ARBA00001946"/>
    </source>
</evidence>
<dbReference type="GO" id="GO:0046872">
    <property type="term" value="F:metal ion binding"/>
    <property type="evidence" value="ECO:0007669"/>
    <property type="project" value="UniProtKB-KW"/>
</dbReference>
<dbReference type="InterPro" id="IPR022337">
    <property type="entry name" value="Inositol_monophosphatase_SuhB"/>
</dbReference>
<evidence type="ECO:0000313" key="11">
    <source>
        <dbReference type="Proteomes" id="UP000183924"/>
    </source>
</evidence>
<dbReference type="PANTHER" id="PTHR20854">
    <property type="entry name" value="INOSITOL MONOPHOSPHATASE"/>
    <property type="match status" value="1"/>
</dbReference>
<dbReference type="InterPro" id="IPR020550">
    <property type="entry name" value="Inositol_monophosphatase_CS"/>
</dbReference>
<dbReference type="GO" id="GO:0031564">
    <property type="term" value="P:transcription antitermination"/>
    <property type="evidence" value="ECO:0007669"/>
    <property type="project" value="UniProtKB-KW"/>
</dbReference>
<evidence type="ECO:0000256" key="6">
    <source>
        <dbReference type="ARBA" id="ARBA00022814"/>
    </source>
</evidence>
<evidence type="ECO:0000256" key="9">
    <source>
        <dbReference type="RuleBase" id="RU364068"/>
    </source>
</evidence>
<feature type="binding site" evidence="8">
    <location>
        <position position="68"/>
    </location>
    <ligand>
        <name>Mg(2+)</name>
        <dbReference type="ChEBI" id="CHEBI:18420"/>
        <label>1</label>
        <note>catalytic</note>
    </ligand>
</feature>
<evidence type="ECO:0000256" key="7">
    <source>
        <dbReference type="ARBA" id="ARBA00022842"/>
    </source>
</evidence>
<comment type="similarity">
    <text evidence="3 9">Belongs to the inositol monophosphatase superfamily.</text>
</comment>
<dbReference type="InterPro" id="IPR033942">
    <property type="entry name" value="IMPase"/>
</dbReference>
<dbReference type="GO" id="GO:0006020">
    <property type="term" value="P:inositol metabolic process"/>
    <property type="evidence" value="ECO:0007669"/>
    <property type="project" value="TreeGrafter"/>
</dbReference>
<dbReference type="GO" id="GO:0046854">
    <property type="term" value="P:phosphatidylinositol phosphate biosynthetic process"/>
    <property type="evidence" value="ECO:0007669"/>
    <property type="project" value="InterPro"/>
</dbReference>
<dbReference type="Pfam" id="PF00459">
    <property type="entry name" value="Inositol_P"/>
    <property type="match status" value="1"/>
</dbReference>
<dbReference type="STRING" id="1225476.A1D18_01390"/>
<evidence type="ECO:0000256" key="3">
    <source>
        <dbReference type="ARBA" id="ARBA00009759"/>
    </source>
</evidence>
<dbReference type="OrthoDB" id="9785695at2"/>
<comment type="cofactor">
    <cofactor evidence="2 8 9">
        <name>Mg(2+)</name>
        <dbReference type="ChEBI" id="CHEBI:18420"/>
    </cofactor>
</comment>
<keyword evidence="6" id="KW-0805">Transcription regulation</keyword>
<dbReference type="Gene3D" id="3.40.190.80">
    <property type="match status" value="1"/>
</dbReference>
<dbReference type="PRINTS" id="PR01959">
    <property type="entry name" value="SBIMPHPHTASE"/>
</dbReference>
<dbReference type="CDD" id="cd01639">
    <property type="entry name" value="IMPase"/>
    <property type="match status" value="1"/>
</dbReference>
<proteinExistence type="inferred from homology"/>
<dbReference type="PRINTS" id="PR00377">
    <property type="entry name" value="IMPHPHTASES"/>
</dbReference>
<comment type="catalytic activity">
    <reaction evidence="1 9">
        <text>a myo-inositol phosphate + H2O = myo-inositol + phosphate</text>
        <dbReference type="Rhea" id="RHEA:24056"/>
        <dbReference type="ChEBI" id="CHEBI:15377"/>
        <dbReference type="ChEBI" id="CHEBI:17268"/>
        <dbReference type="ChEBI" id="CHEBI:43474"/>
        <dbReference type="ChEBI" id="CHEBI:84139"/>
        <dbReference type="EC" id="3.1.3.25"/>
    </reaction>
</comment>
<dbReference type="GO" id="GO:0007165">
    <property type="term" value="P:signal transduction"/>
    <property type="evidence" value="ECO:0007669"/>
    <property type="project" value="TreeGrafter"/>
</dbReference>
<evidence type="ECO:0000256" key="1">
    <source>
        <dbReference type="ARBA" id="ARBA00001033"/>
    </source>
</evidence>
<dbReference type="InterPro" id="IPR000760">
    <property type="entry name" value="Inositol_monophosphatase-like"/>
</dbReference>
<dbReference type="SUPFAM" id="SSF56655">
    <property type="entry name" value="Carbohydrate phosphatase"/>
    <property type="match status" value="1"/>
</dbReference>
<feature type="binding site" evidence="8">
    <location>
        <position position="83"/>
    </location>
    <ligand>
        <name>Mg(2+)</name>
        <dbReference type="ChEBI" id="CHEBI:18420"/>
        <label>1</label>
        <note>catalytic</note>
    </ligand>
</feature>
<keyword evidence="5 9" id="KW-0378">Hydrolase</keyword>
<dbReference type="GO" id="GO:0008934">
    <property type="term" value="F:inositol monophosphate 1-phosphatase activity"/>
    <property type="evidence" value="ECO:0007669"/>
    <property type="project" value="InterPro"/>
</dbReference>
<dbReference type="EC" id="3.1.3.25" evidence="9"/>
<dbReference type="InterPro" id="IPR020583">
    <property type="entry name" value="Inositol_monoP_metal-BS"/>
</dbReference>
<gene>
    <name evidence="10" type="ORF">A1D18_01390</name>
</gene>
<dbReference type="FunFam" id="3.30.540.10:FF:000003">
    <property type="entry name" value="Inositol-1-monophosphatase"/>
    <property type="match status" value="1"/>
</dbReference>
<organism evidence="10 11">
    <name type="scientific">Candidatus Rickettsiella isopodorum</name>
    <dbReference type="NCBI Taxonomy" id="1225476"/>
    <lineage>
        <taxon>Bacteria</taxon>
        <taxon>Pseudomonadati</taxon>
        <taxon>Pseudomonadota</taxon>
        <taxon>Gammaproteobacteria</taxon>
        <taxon>Legionellales</taxon>
        <taxon>Coxiellaceae</taxon>
        <taxon>Rickettsiella</taxon>
    </lineage>
</organism>
<keyword evidence="4 8" id="KW-0479">Metal-binding</keyword>
<comment type="caution">
    <text evidence="10">The sequence shown here is derived from an EMBL/GenBank/DDBJ whole genome shotgun (WGS) entry which is preliminary data.</text>
</comment>
<keyword evidence="6" id="KW-0889">Transcription antitermination</keyword>